<keyword evidence="5" id="KW-0539">Nucleus</keyword>
<keyword evidence="2" id="KW-0805">Transcription regulation</keyword>
<sequence>MVPHFKISKFLTYSDITSKIALPIEIVEPMIPIMNGKNFVDLKVVDSRDQKWKLRYYTQPNGNQKVLVFTTGWLQFVRAKRLQVGDEFTFSGHQVRAVDGEWEMQYMIQVTRPGFVTFQGQPIIYLYVDYFLRD</sequence>
<feature type="domain" description="TF-B3" evidence="6">
    <location>
        <begin position="5"/>
        <end position="112"/>
    </location>
</feature>
<protein>
    <recommendedName>
        <fullName evidence="6">TF-B3 domain-containing protein</fullName>
    </recommendedName>
</protein>
<dbReference type="InterPro" id="IPR003340">
    <property type="entry name" value="B3_DNA-bd"/>
</dbReference>
<dbReference type="CDD" id="cd10017">
    <property type="entry name" value="B3_DNA"/>
    <property type="match status" value="1"/>
</dbReference>
<dbReference type="OrthoDB" id="954231at2759"/>
<dbReference type="Gene3D" id="2.40.330.10">
    <property type="entry name" value="DNA-binding pseudobarrel domain"/>
    <property type="match status" value="1"/>
</dbReference>
<dbReference type="PANTHER" id="PTHR31140">
    <property type="entry name" value="B3 DOMAIN-CONTAINING TRANSCRIPTION FACTOR ABI3"/>
    <property type="match status" value="1"/>
</dbReference>
<name>A0A5C7I7H3_9ROSI</name>
<evidence type="ECO:0000256" key="2">
    <source>
        <dbReference type="ARBA" id="ARBA00023015"/>
    </source>
</evidence>
<keyword evidence="3" id="KW-0238">DNA-binding</keyword>
<dbReference type="GO" id="GO:0005634">
    <property type="term" value="C:nucleus"/>
    <property type="evidence" value="ECO:0007669"/>
    <property type="project" value="UniProtKB-SubCell"/>
</dbReference>
<accession>A0A5C7I7H3</accession>
<comment type="subcellular location">
    <subcellularLocation>
        <location evidence="1">Nucleus</location>
    </subcellularLocation>
</comment>
<evidence type="ECO:0000256" key="4">
    <source>
        <dbReference type="ARBA" id="ARBA00023163"/>
    </source>
</evidence>
<dbReference type="InterPro" id="IPR015300">
    <property type="entry name" value="DNA-bd_pseudobarrel_sf"/>
</dbReference>
<gene>
    <name evidence="7" type="ORF">EZV62_006372</name>
</gene>
<dbReference type="EMBL" id="VAHF01000003">
    <property type="protein sequence ID" value="TXG65097.1"/>
    <property type="molecule type" value="Genomic_DNA"/>
</dbReference>
<comment type="caution">
    <text evidence="7">The sequence shown here is derived from an EMBL/GenBank/DDBJ whole genome shotgun (WGS) entry which is preliminary data.</text>
</comment>
<dbReference type="SUPFAM" id="SSF101936">
    <property type="entry name" value="DNA-binding pseudobarrel domain"/>
    <property type="match status" value="1"/>
</dbReference>
<evidence type="ECO:0000259" key="6">
    <source>
        <dbReference type="PROSITE" id="PS50863"/>
    </source>
</evidence>
<keyword evidence="4" id="KW-0804">Transcription</keyword>
<dbReference type="GO" id="GO:0003700">
    <property type="term" value="F:DNA-binding transcription factor activity"/>
    <property type="evidence" value="ECO:0007669"/>
    <property type="project" value="InterPro"/>
</dbReference>
<evidence type="ECO:0000256" key="3">
    <source>
        <dbReference type="ARBA" id="ARBA00023125"/>
    </source>
</evidence>
<dbReference type="PROSITE" id="PS50863">
    <property type="entry name" value="B3"/>
    <property type="match status" value="1"/>
</dbReference>
<evidence type="ECO:0000256" key="1">
    <source>
        <dbReference type="ARBA" id="ARBA00004123"/>
    </source>
</evidence>
<keyword evidence="8" id="KW-1185">Reference proteome</keyword>
<proteinExistence type="predicted"/>
<dbReference type="Proteomes" id="UP000323000">
    <property type="component" value="Chromosome 3"/>
</dbReference>
<reference evidence="8" key="1">
    <citation type="journal article" date="2019" name="Gigascience">
        <title>De novo genome assembly of the endangered Acer yangbiense, a plant species with extremely small populations endemic to Yunnan Province, China.</title>
        <authorList>
            <person name="Yang J."/>
            <person name="Wariss H.M."/>
            <person name="Tao L."/>
            <person name="Zhang R."/>
            <person name="Yun Q."/>
            <person name="Hollingsworth P."/>
            <person name="Dao Z."/>
            <person name="Luo G."/>
            <person name="Guo H."/>
            <person name="Ma Y."/>
            <person name="Sun W."/>
        </authorList>
    </citation>
    <scope>NUCLEOTIDE SEQUENCE [LARGE SCALE GENOMIC DNA]</scope>
    <source>
        <strain evidence="8">cv. Malutang</strain>
    </source>
</reference>
<dbReference type="PANTHER" id="PTHR31140:SF142">
    <property type="entry name" value="TF-B3 DOMAIN-CONTAINING PROTEIN"/>
    <property type="match status" value="1"/>
</dbReference>
<dbReference type="GO" id="GO:0003677">
    <property type="term" value="F:DNA binding"/>
    <property type="evidence" value="ECO:0007669"/>
    <property type="project" value="UniProtKB-KW"/>
</dbReference>
<evidence type="ECO:0000313" key="8">
    <source>
        <dbReference type="Proteomes" id="UP000323000"/>
    </source>
</evidence>
<organism evidence="7 8">
    <name type="scientific">Acer yangbiense</name>
    <dbReference type="NCBI Taxonomy" id="1000413"/>
    <lineage>
        <taxon>Eukaryota</taxon>
        <taxon>Viridiplantae</taxon>
        <taxon>Streptophyta</taxon>
        <taxon>Embryophyta</taxon>
        <taxon>Tracheophyta</taxon>
        <taxon>Spermatophyta</taxon>
        <taxon>Magnoliopsida</taxon>
        <taxon>eudicotyledons</taxon>
        <taxon>Gunneridae</taxon>
        <taxon>Pentapetalae</taxon>
        <taxon>rosids</taxon>
        <taxon>malvids</taxon>
        <taxon>Sapindales</taxon>
        <taxon>Sapindaceae</taxon>
        <taxon>Hippocastanoideae</taxon>
        <taxon>Acereae</taxon>
        <taxon>Acer</taxon>
    </lineage>
</organism>
<dbReference type="AlphaFoldDB" id="A0A5C7I7H3"/>
<evidence type="ECO:0000313" key="7">
    <source>
        <dbReference type="EMBL" id="TXG65097.1"/>
    </source>
</evidence>
<evidence type="ECO:0000256" key="5">
    <source>
        <dbReference type="ARBA" id="ARBA00023242"/>
    </source>
</evidence>
<dbReference type="InterPro" id="IPR044800">
    <property type="entry name" value="LEC2-like"/>
</dbReference>
<dbReference type="Pfam" id="PF02362">
    <property type="entry name" value="B3"/>
    <property type="match status" value="1"/>
</dbReference>
<dbReference type="SMART" id="SM01019">
    <property type="entry name" value="B3"/>
    <property type="match status" value="1"/>
</dbReference>